<name>A0A9X3PAL4_9ACTN</name>
<dbReference type="AlphaFoldDB" id="A0A9X3PAL4"/>
<evidence type="ECO:0000313" key="2">
    <source>
        <dbReference type="EMBL" id="MDA1361893.1"/>
    </source>
</evidence>
<accession>A0A9X3PAL4</accession>
<gene>
    <name evidence="2" type="ORF">O1R50_19860</name>
</gene>
<sequence length="116" mass="12004">MTGALSRAGDDEVGADAGGQVGDRVFGAPGPDDQPYWAGIPDRTGACFELRAHLAQASPTQAVELGMVGPAETQQPLAGDGGGVRHDVARPWGERDSGRGRGHRAFGPLARWTSGR</sequence>
<dbReference type="Proteomes" id="UP001146067">
    <property type="component" value="Unassembled WGS sequence"/>
</dbReference>
<proteinExistence type="predicted"/>
<evidence type="ECO:0000256" key="1">
    <source>
        <dbReference type="SAM" id="MobiDB-lite"/>
    </source>
</evidence>
<organism evidence="2 3">
    <name type="scientific">Glycomyces luteolus</name>
    <dbReference type="NCBI Taxonomy" id="2670330"/>
    <lineage>
        <taxon>Bacteria</taxon>
        <taxon>Bacillati</taxon>
        <taxon>Actinomycetota</taxon>
        <taxon>Actinomycetes</taxon>
        <taxon>Glycomycetales</taxon>
        <taxon>Glycomycetaceae</taxon>
        <taxon>Glycomyces</taxon>
    </lineage>
</organism>
<keyword evidence="3" id="KW-1185">Reference proteome</keyword>
<protein>
    <submittedName>
        <fullName evidence="2">Uncharacterized protein</fullName>
    </submittedName>
</protein>
<evidence type="ECO:0000313" key="3">
    <source>
        <dbReference type="Proteomes" id="UP001146067"/>
    </source>
</evidence>
<comment type="caution">
    <text evidence="2">The sequence shown here is derived from an EMBL/GenBank/DDBJ whole genome shotgun (WGS) entry which is preliminary data.</text>
</comment>
<feature type="region of interest" description="Disordered" evidence="1">
    <location>
        <begin position="1"/>
        <end position="35"/>
    </location>
</feature>
<dbReference type="EMBL" id="JAPZVP010000017">
    <property type="protein sequence ID" value="MDA1361893.1"/>
    <property type="molecule type" value="Genomic_DNA"/>
</dbReference>
<reference evidence="2" key="1">
    <citation type="submission" date="2022-12" db="EMBL/GenBank/DDBJ databases">
        <title>Gycomyces niveus sp.nov.,a novel actinomycete isolated from soil in Shouguan.</title>
        <authorList>
            <person name="Yang X."/>
        </authorList>
    </citation>
    <scope>NUCLEOTIDE SEQUENCE</scope>
    <source>
        <strain evidence="2">NEAU-A15</strain>
    </source>
</reference>
<feature type="region of interest" description="Disordered" evidence="1">
    <location>
        <begin position="72"/>
        <end position="116"/>
    </location>
</feature>
<feature type="compositionally biased region" description="Basic and acidic residues" evidence="1">
    <location>
        <begin position="83"/>
        <end position="99"/>
    </location>
</feature>